<reference evidence="3" key="1">
    <citation type="submission" date="2021-01" db="EMBL/GenBank/DDBJ databases">
        <authorList>
            <consortium name="Genoscope - CEA"/>
            <person name="William W."/>
        </authorList>
    </citation>
    <scope>NUCLEOTIDE SEQUENCE</scope>
</reference>
<name>A0A816Q3S0_BRANA</name>
<evidence type="ECO:0000256" key="2">
    <source>
        <dbReference type="SAM" id="Phobius"/>
    </source>
</evidence>
<keyword evidence="2" id="KW-0472">Membrane</keyword>
<feature type="transmembrane region" description="Helical" evidence="2">
    <location>
        <begin position="101"/>
        <end position="121"/>
    </location>
</feature>
<keyword evidence="2" id="KW-1133">Transmembrane helix</keyword>
<organism evidence="3">
    <name type="scientific">Brassica napus</name>
    <name type="common">Rape</name>
    <dbReference type="NCBI Taxonomy" id="3708"/>
    <lineage>
        <taxon>Eukaryota</taxon>
        <taxon>Viridiplantae</taxon>
        <taxon>Streptophyta</taxon>
        <taxon>Embryophyta</taxon>
        <taxon>Tracheophyta</taxon>
        <taxon>Spermatophyta</taxon>
        <taxon>Magnoliopsida</taxon>
        <taxon>eudicotyledons</taxon>
        <taxon>Gunneridae</taxon>
        <taxon>Pentapetalae</taxon>
        <taxon>rosids</taxon>
        <taxon>malvids</taxon>
        <taxon>Brassicales</taxon>
        <taxon>Brassicaceae</taxon>
        <taxon>Brassiceae</taxon>
        <taxon>Brassica</taxon>
    </lineage>
</organism>
<protein>
    <submittedName>
        <fullName evidence="3">(rape) hypothetical protein</fullName>
    </submittedName>
</protein>
<dbReference type="EMBL" id="HG994370">
    <property type="protein sequence ID" value="CAF2055144.1"/>
    <property type="molecule type" value="Genomic_DNA"/>
</dbReference>
<sequence length="128" mass="14171">MTPLDETASRHGEANPDEADETPEPTTEIISPNVLETRSLTRARRNLLREQKKTDTTPLDVTASKHGEANPDQVDETPEPTTEIILPNVSLSNLSCLRPSLPVSFFFILVVGFVLIMSGFMSESWSVF</sequence>
<evidence type="ECO:0000313" key="3">
    <source>
        <dbReference type="EMBL" id="CAF2055144.1"/>
    </source>
</evidence>
<accession>A0A816Q3S0</accession>
<feature type="region of interest" description="Disordered" evidence="1">
    <location>
        <begin position="1"/>
        <end position="79"/>
    </location>
</feature>
<dbReference type="AlphaFoldDB" id="A0A816Q3S0"/>
<gene>
    <name evidence="3" type="ORF">DARMORV10_C06P06130.1</name>
</gene>
<evidence type="ECO:0000256" key="1">
    <source>
        <dbReference type="SAM" id="MobiDB-lite"/>
    </source>
</evidence>
<dbReference type="Proteomes" id="UP001295469">
    <property type="component" value="Chromosome C06"/>
</dbReference>
<proteinExistence type="predicted"/>
<keyword evidence="2" id="KW-0812">Transmembrane</keyword>